<feature type="transmembrane region" description="Helical" evidence="9">
    <location>
        <begin position="77"/>
        <end position="95"/>
    </location>
</feature>
<comment type="caution">
    <text evidence="10">The sequence shown here is derived from an EMBL/GenBank/DDBJ whole genome shotgun (WGS) entry which is preliminary data.</text>
</comment>
<reference evidence="10 11" key="1">
    <citation type="submission" date="2016-09" db="EMBL/GenBank/DDBJ databases">
        <title>The draft genome of Dichanthelium oligosanthes: A C3 panicoid grass species.</title>
        <authorList>
            <person name="Studer A.J."/>
            <person name="Schnable J.C."/>
            <person name="Brutnell T.P."/>
        </authorList>
    </citation>
    <scope>NUCLEOTIDE SEQUENCE [LARGE SCALE GENOMIC DNA]</scope>
    <source>
        <strain evidence="11">cv. Kellogg 1175</strain>
        <tissue evidence="10">Leaf</tissue>
    </source>
</reference>
<evidence type="ECO:0000256" key="6">
    <source>
        <dbReference type="ARBA" id="ARBA00022989"/>
    </source>
</evidence>
<dbReference type="Proteomes" id="UP000095767">
    <property type="component" value="Unassembled WGS sequence"/>
</dbReference>
<proteinExistence type="inferred from homology"/>
<protein>
    <recommendedName>
        <fullName evidence="9">Probable magnesium transporter</fullName>
    </recommendedName>
</protein>
<evidence type="ECO:0000313" key="11">
    <source>
        <dbReference type="Proteomes" id="UP000095767"/>
    </source>
</evidence>
<evidence type="ECO:0000256" key="3">
    <source>
        <dbReference type="ARBA" id="ARBA00011738"/>
    </source>
</evidence>
<dbReference type="STRING" id="888268.A0A1E5VSA6"/>
<dbReference type="OrthoDB" id="6428174at2759"/>
<keyword evidence="9" id="KW-1003">Cell membrane</keyword>
<evidence type="ECO:0000256" key="8">
    <source>
        <dbReference type="ARBA" id="ARBA00025284"/>
    </source>
</evidence>
<dbReference type="GO" id="GO:0015095">
    <property type="term" value="F:magnesium ion transmembrane transporter activity"/>
    <property type="evidence" value="ECO:0007669"/>
    <property type="project" value="UniProtKB-UniRule"/>
</dbReference>
<evidence type="ECO:0000313" key="10">
    <source>
        <dbReference type="EMBL" id="OEL27997.1"/>
    </source>
</evidence>
<evidence type="ECO:0000256" key="4">
    <source>
        <dbReference type="ARBA" id="ARBA00022692"/>
    </source>
</evidence>
<feature type="transmembrane region" description="Helical" evidence="9">
    <location>
        <begin position="204"/>
        <end position="221"/>
    </location>
</feature>
<dbReference type="EMBL" id="LWDX02031112">
    <property type="protein sequence ID" value="OEL27997.1"/>
    <property type="molecule type" value="Genomic_DNA"/>
</dbReference>
<feature type="transmembrane region" description="Helical" evidence="9">
    <location>
        <begin position="22"/>
        <end position="41"/>
    </location>
</feature>
<keyword evidence="5 9" id="KW-0967">Endosome</keyword>
<organism evidence="10 11">
    <name type="scientific">Dichanthelium oligosanthes</name>
    <dbReference type="NCBI Taxonomy" id="888268"/>
    <lineage>
        <taxon>Eukaryota</taxon>
        <taxon>Viridiplantae</taxon>
        <taxon>Streptophyta</taxon>
        <taxon>Embryophyta</taxon>
        <taxon>Tracheophyta</taxon>
        <taxon>Spermatophyta</taxon>
        <taxon>Magnoliopsida</taxon>
        <taxon>Liliopsida</taxon>
        <taxon>Poales</taxon>
        <taxon>Poaceae</taxon>
        <taxon>PACMAD clade</taxon>
        <taxon>Panicoideae</taxon>
        <taxon>Panicodae</taxon>
        <taxon>Paniceae</taxon>
        <taxon>Dichantheliinae</taxon>
        <taxon>Dichanthelium</taxon>
    </lineage>
</organism>
<dbReference type="Pfam" id="PF05653">
    <property type="entry name" value="Mg_trans_NIPA"/>
    <property type="match status" value="1"/>
</dbReference>
<keyword evidence="9" id="KW-0406">Ion transport</keyword>
<dbReference type="GO" id="GO:0005769">
    <property type="term" value="C:early endosome"/>
    <property type="evidence" value="ECO:0007669"/>
    <property type="project" value="UniProtKB-SubCell"/>
</dbReference>
<keyword evidence="9" id="KW-0460">Magnesium</keyword>
<evidence type="ECO:0000256" key="2">
    <source>
        <dbReference type="ARBA" id="ARBA00007001"/>
    </source>
</evidence>
<dbReference type="PANTHER" id="PTHR12570">
    <property type="match status" value="1"/>
</dbReference>
<gene>
    <name evidence="10" type="ORF">BAE44_0010982</name>
</gene>
<evidence type="ECO:0000256" key="7">
    <source>
        <dbReference type="ARBA" id="ARBA00023136"/>
    </source>
</evidence>
<comment type="subunit">
    <text evidence="3 9">Homodimer.</text>
</comment>
<dbReference type="InterPro" id="IPR037185">
    <property type="entry name" value="EmrE-like"/>
</dbReference>
<comment type="similarity">
    <text evidence="2 9">Belongs to the NIPA (TC 2.A.7) family.</text>
</comment>
<dbReference type="InterPro" id="IPR008521">
    <property type="entry name" value="Mg_trans_NIPA"/>
</dbReference>
<evidence type="ECO:0000256" key="1">
    <source>
        <dbReference type="ARBA" id="ARBA00004141"/>
    </source>
</evidence>
<feature type="transmembrane region" description="Helical" evidence="9">
    <location>
        <begin position="163"/>
        <end position="184"/>
    </location>
</feature>
<feature type="transmembrane region" description="Helical" evidence="9">
    <location>
        <begin position="133"/>
        <end position="156"/>
    </location>
</feature>
<dbReference type="PANTHER" id="PTHR12570:SF94">
    <property type="entry name" value="MAGNESIUM TRANSPORTER-RELATED"/>
    <property type="match status" value="1"/>
</dbReference>
<comment type="subcellular location">
    <subcellularLocation>
        <location evidence="9">Cell membrane</location>
        <topology evidence="9">Multi-pass membrane protein</topology>
    </subcellularLocation>
    <subcellularLocation>
        <location evidence="9">Early endosome</location>
    </subcellularLocation>
    <subcellularLocation>
        <location evidence="1">Membrane</location>
        <topology evidence="1">Multi-pass membrane protein</topology>
    </subcellularLocation>
</comment>
<dbReference type="GO" id="GO:0005886">
    <property type="term" value="C:plasma membrane"/>
    <property type="evidence" value="ECO:0007669"/>
    <property type="project" value="UniProtKB-SubCell"/>
</dbReference>
<keyword evidence="4 9" id="KW-0812">Transmembrane</keyword>
<feature type="transmembrane region" description="Helical" evidence="9">
    <location>
        <begin position="102"/>
        <end position="121"/>
    </location>
</feature>
<keyword evidence="7 9" id="KW-0472">Membrane</keyword>
<accession>A0A1E5VSA6</accession>
<keyword evidence="11" id="KW-1185">Reference proteome</keyword>
<sequence length="305" mass="32781">MGGAQLVGRWVESYTGMSADNIKGLLLALSSSLFIGASFIVKKKGLKKAGASGVRAVIVGEISNFAAYAFAPAILVTPLGALSIIISAVLARIMLREKLHIFGILGCILCVVGSTTIVLHAPPERQIESVTEVWDLATEQAVVLGAAFVLIFHFVPQYGQTHIMVYIGICSLVGSLSVMSVKALGIALKLTFSGMNQLVYPQTWVFSFVVISCIVTQMNYLNKDWDRQNPTQIVTEMCGFVTILSGTFLLHKTKDMVDGLPPNLPIRLPKHADEDGYAAEGIPLRSAADGIPLRSPRATDSFRSA</sequence>
<keyword evidence="6 9" id="KW-1133">Transmembrane helix</keyword>
<comment type="caution">
    <text evidence="9">Lacks conserved residue(s) required for the propagation of feature annotation.</text>
</comment>
<name>A0A1E5VSA6_9POAL</name>
<dbReference type="AlphaFoldDB" id="A0A1E5VSA6"/>
<keyword evidence="9" id="KW-0813">Transport</keyword>
<dbReference type="SUPFAM" id="SSF103481">
    <property type="entry name" value="Multidrug resistance efflux transporter EmrE"/>
    <property type="match status" value="1"/>
</dbReference>
<evidence type="ECO:0000256" key="9">
    <source>
        <dbReference type="RuleBase" id="RU363078"/>
    </source>
</evidence>
<comment type="function">
    <text evidence="8 9">Acts as a Mg(2+) transporter. Can also transport other divalent cations such as Fe(2+), Sr(2+), Ba(2+), Mn(2+) and Co(2+) but to a much less extent than Mg(2+).</text>
</comment>
<evidence type="ECO:0000256" key="5">
    <source>
        <dbReference type="ARBA" id="ARBA00022753"/>
    </source>
</evidence>